<dbReference type="EMBL" id="ML208263">
    <property type="protein sequence ID" value="TFK75430.1"/>
    <property type="molecule type" value="Genomic_DNA"/>
</dbReference>
<evidence type="ECO:0000313" key="2">
    <source>
        <dbReference type="Proteomes" id="UP000308600"/>
    </source>
</evidence>
<sequence>MAQRYCKLCRLFFDSVELLVSHTSSTPQHHLCVMCDKVFGQTSALQTHRGAVVATGTINNALPDTATVDVMLKCKPCKAVFRSVTALNEHLKVNRRHNWCFLCSKDFSSVQALTDHLSSRAKAHSNRKTECPLCTQTFASPSSVAHHLESGCHGFNRHQVTAAAHNLDVIPAISISRGGDSLQTPLPLVAYIATQASFNGTSYECNLCRAEFETLRALNAHLSSAAHDRVEFKCPGEKCKKKTSLVSGLIQHIESGTCRVASLAEVEHFAQDLTAQFTRLLTG</sequence>
<accession>A0ACD3BB99</accession>
<protein>
    <submittedName>
        <fullName evidence="1">Uncharacterized protein</fullName>
    </submittedName>
</protein>
<proteinExistence type="predicted"/>
<gene>
    <name evidence="1" type="ORF">BDN72DRAFT_758127</name>
</gene>
<name>A0ACD3BB99_9AGAR</name>
<organism evidence="1 2">
    <name type="scientific">Pluteus cervinus</name>
    <dbReference type="NCBI Taxonomy" id="181527"/>
    <lineage>
        <taxon>Eukaryota</taxon>
        <taxon>Fungi</taxon>
        <taxon>Dikarya</taxon>
        <taxon>Basidiomycota</taxon>
        <taxon>Agaricomycotina</taxon>
        <taxon>Agaricomycetes</taxon>
        <taxon>Agaricomycetidae</taxon>
        <taxon>Agaricales</taxon>
        <taxon>Pluteineae</taxon>
        <taxon>Pluteaceae</taxon>
        <taxon>Pluteus</taxon>
    </lineage>
</organism>
<reference evidence="1 2" key="1">
    <citation type="journal article" date="2019" name="Nat. Ecol. Evol.">
        <title>Megaphylogeny resolves global patterns of mushroom evolution.</title>
        <authorList>
            <person name="Varga T."/>
            <person name="Krizsan K."/>
            <person name="Foldi C."/>
            <person name="Dima B."/>
            <person name="Sanchez-Garcia M."/>
            <person name="Sanchez-Ramirez S."/>
            <person name="Szollosi G.J."/>
            <person name="Szarkandi J.G."/>
            <person name="Papp V."/>
            <person name="Albert L."/>
            <person name="Andreopoulos W."/>
            <person name="Angelini C."/>
            <person name="Antonin V."/>
            <person name="Barry K.W."/>
            <person name="Bougher N.L."/>
            <person name="Buchanan P."/>
            <person name="Buyck B."/>
            <person name="Bense V."/>
            <person name="Catcheside P."/>
            <person name="Chovatia M."/>
            <person name="Cooper J."/>
            <person name="Damon W."/>
            <person name="Desjardin D."/>
            <person name="Finy P."/>
            <person name="Geml J."/>
            <person name="Haridas S."/>
            <person name="Hughes K."/>
            <person name="Justo A."/>
            <person name="Karasinski D."/>
            <person name="Kautmanova I."/>
            <person name="Kiss B."/>
            <person name="Kocsube S."/>
            <person name="Kotiranta H."/>
            <person name="LaButti K.M."/>
            <person name="Lechner B.E."/>
            <person name="Liimatainen K."/>
            <person name="Lipzen A."/>
            <person name="Lukacs Z."/>
            <person name="Mihaltcheva S."/>
            <person name="Morgado L.N."/>
            <person name="Niskanen T."/>
            <person name="Noordeloos M.E."/>
            <person name="Ohm R.A."/>
            <person name="Ortiz-Santana B."/>
            <person name="Ovrebo C."/>
            <person name="Racz N."/>
            <person name="Riley R."/>
            <person name="Savchenko A."/>
            <person name="Shiryaev A."/>
            <person name="Soop K."/>
            <person name="Spirin V."/>
            <person name="Szebenyi C."/>
            <person name="Tomsovsky M."/>
            <person name="Tulloss R.E."/>
            <person name="Uehling J."/>
            <person name="Grigoriev I.V."/>
            <person name="Vagvolgyi C."/>
            <person name="Papp T."/>
            <person name="Martin F.M."/>
            <person name="Miettinen O."/>
            <person name="Hibbett D.S."/>
            <person name="Nagy L.G."/>
        </authorList>
    </citation>
    <scope>NUCLEOTIDE SEQUENCE [LARGE SCALE GENOMIC DNA]</scope>
    <source>
        <strain evidence="1 2">NL-1719</strain>
    </source>
</reference>
<keyword evidence="2" id="KW-1185">Reference proteome</keyword>
<dbReference type="Proteomes" id="UP000308600">
    <property type="component" value="Unassembled WGS sequence"/>
</dbReference>
<evidence type="ECO:0000313" key="1">
    <source>
        <dbReference type="EMBL" id="TFK75430.1"/>
    </source>
</evidence>